<feature type="compositionally biased region" description="Basic residues" evidence="1">
    <location>
        <begin position="98"/>
        <end position="116"/>
    </location>
</feature>
<evidence type="ECO:0000256" key="1">
    <source>
        <dbReference type="SAM" id="MobiDB-lite"/>
    </source>
</evidence>
<feature type="region of interest" description="Disordered" evidence="1">
    <location>
        <begin position="61"/>
        <end position="132"/>
    </location>
</feature>
<dbReference type="OrthoDB" id="6930099at2759"/>
<organism evidence="2 3">
    <name type="scientific">Ignelater luminosus</name>
    <name type="common">Cucubano</name>
    <name type="synonym">Pyrophorus luminosus</name>
    <dbReference type="NCBI Taxonomy" id="2038154"/>
    <lineage>
        <taxon>Eukaryota</taxon>
        <taxon>Metazoa</taxon>
        <taxon>Ecdysozoa</taxon>
        <taxon>Arthropoda</taxon>
        <taxon>Hexapoda</taxon>
        <taxon>Insecta</taxon>
        <taxon>Pterygota</taxon>
        <taxon>Neoptera</taxon>
        <taxon>Endopterygota</taxon>
        <taxon>Coleoptera</taxon>
        <taxon>Polyphaga</taxon>
        <taxon>Elateriformia</taxon>
        <taxon>Elateroidea</taxon>
        <taxon>Elateridae</taxon>
        <taxon>Agrypninae</taxon>
        <taxon>Pyrophorini</taxon>
        <taxon>Ignelater</taxon>
    </lineage>
</organism>
<protein>
    <submittedName>
        <fullName evidence="2">Uncharacterized protein</fullName>
    </submittedName>
</protein>
<dbReference type="Proteomes" id="UP000801492">
    <property type="component" value="Unassembled WGS sequence"/>
</dbReference>
<evidence type="ECO:0000313" key="3">
    <source>
        <dbReference type="Proteomes" id="UP000801492"/>
    </source>
</evidence>
<evidence type="ECO:0000313" key="2">
    <source>
        <dbReference type="EMBL" id="KAF2882518.1"/>
    </source>
</evidence>
<feature type="compositionally biased region" description="Basic and acidic residues" evidence="1">
    <location>
        <begin position="73"/>
        <end position="83"/>
    </location>
</feature>
<gene>
    <name evidence="2" type="ORF">ILUMI_23654</name>
</gene>
<comment type="caution">
    <text evidence="2">The sequence shown here is derived from an EMBL/GenBank/DDBJ whole genome shotgun (WGS) entry which is preliminary data.</text>
</comment>
<sequence>MQDAKNVSTPITHLKLQKSSTCDANIPYRVLIGSLMFLAVNTRPDIAFAVSYLKPIPFSPQDIRPLPQAGPRSETKRGEEYNQRNKAKKPIFQTTPGKGKKKLPSAKGKGQGKKTRNPNGSKGKENLSTENSSEGEDYFCLICLELFSNSLPKEKWMQCLDCKKWSNAVCTTYSDTSSDIGCAFVSNMSDKYYVWPIPDIKYKCQKIPFQNKRAVFPLLHGSGGN</sequence>
<dbReference type="AlphaFoldDB" id="A0A8K0C8E1"/>
<keyword evidence="3" id="KW-1185">Reference proteome</keyword>
<dbReference type="EMBL" id="VTPC01090610">
    <property type="protein sequence ID" value="KAF2882518.1"/>
    <property type="molecule type" value="Genomic_DNA"/>
</dbReference>
<reference evidence="2" key="1">
    <citation type="submission" date="2019-08" db="EMBL/GenBank/DDBJ databases">
        <title>The genome of the North American firefly Photinus pyralis.</title>
        <authorList>
            <consortium name="Photinus pyralis genome working group"/>
            <person name="Fallon T.R."/>
            <person name="Sander Lower S.E."/>
            <person name="Weng J.-K."/>
        </authorList>
    </citation>
    <scope>NUCLEOTIDE SEQUENCE</scope>
    <source>
        <strain evidence="2">TRF0915ILg1</strain>
        <tissue evidence="2">Whole body</tissue>
    </source>
</reference>
<proteinExistence type="predicted"/>
<accession>A0A8K0C8E1</accession>
<name>A0A8K0C8E1_IGNLU</name>